<dbReference type="InterPro" id="IPR046347">
    <property type="entry name" value="bZIP_sf"/>
</dbReference>
<dbReference type="SMART" id="SM00338">
    <property type="entry name" value="BRLZ"/>
    <property type="match status" value="1"/>
</dbReference>
<proteinExistence type="predicted"/>
<feature type="compositionally biased region" description="Basic and acidic residues" evidence="4">
    <location>
        <begin position="322"/>
        <end position="333"/>
    </location>
</feature>
<sequence>MVFLVFWSVGESTTSVEVNNKMMTMEGLPPKYGKAAQQGTTTSLITGQKRGSRPSSWLNVEAGSTSNNIQRGCPSHRRSDSDSLITLFKGPPTTMLNAYQTTTNGGHGGGGGGVGVGVGAGVGCGINNIIRTSSSSSSSDGGCGGGGDVALKMMTMNKNSLPPSDTKNPIMSRSNNNNGVVDGSSSSGKKQTELDDAQKYKWGRKFDPNMDPKKIKRIMANRLSAQKSRLKKLEYKADLERTANALQEEVSSLSPQVVHFDRQRLIRRMENTALKQRIAHFNSDKILKEAEFKALKQETEKLREQLYKLQQKQKHGGFGRGGRVERDREQLQQREHQQQNLNLNINLDFLNCLM</sequence>
<evidence type="ECO:0000313" key="7">
    <source>
        <dbReference type="Proteomes" id="UP000195402"/>
    </source>
</evidence>
<feature type="domain" description="BZIP" evidence="5">
    <location>
        <begin position="211"/>
        <end position="263"/>
    </location>
</feature>
<evidence type="ECO:0000256" key="3">
    <source>
        <dbReference type="ARBA" id="ARBA00023242"/>
    </source>
</evidence>
<dbReference type="OrthoDB" id="552661at2759"/>
<dbReference type="InParanoid" id="A0A200PX28"/>
<dbReference type="SUPFAM" id="SSF57959">
    <property type="entry name" value="Leucine zipper domain"/>
    <property type="match status" value="1"/>
</dbReference>
<dbReference type="CDD" id="cd14703">
    <property type="entry name" value="bZIP_plant_RF2"/>
    <property type="match status" value="1"/>
</dbReference>
<protein>
    <submittedName>
        <fullName evidence="6">Basic-leucine zipper domain</fullName>
    </submittedName>
</protein>
<keyword evidence="1" id="KW-0805">Transcription regulation</keyword>
<dbReference type="STRING" id="56857.A0A200PX28"/>
<dbReference type="PROSITE" id="PS50217">
    <property type="entry name" value="BZIP"/>
    <property type="match status" value="1"/>
</dbReference>
<evidence type="ECO:0000259" key="5">
    <source>
        <dbReference type="PROSITE" id="PS50217"/>
    </source>
</evidence>
<feature type="compositionally biased region" description="Low complexity" evidence="4">
    <location>
        <begin position="172"/>
        <end position="188"/>
    </location>
</feature>
<reference evidence="6 7" key="1">
    <citation type="journal article" date="2017" name="Mol. Plant">
        <title>The Genome of Medicinal Plant Macleaya cordata Provides New Insights into Benzylisoquinoline Alkaloids Metabolism.</title>
        <authorList>
            <person name="Liu X."/>
            <person name="Liu Y."/>
            <person name="Huang P."/>
            <person name="Ma Y."/>
            <person name="Qing Z."/>
            <person name="Tang Q."/>
            <person name="Cao H."/>
            <person name="Cheng P."/>
            <person name="Zheng Y."/>
            <person name="Yuan Z."/>
            <person name="Zhou Y."/>
            <person name="Liu J."/>
            <person name="Tang Z."/>
            <person name="Zhuo Y."/>
            <person name="Zhang Y."/>
            <person name="Yu L."/>
            <person name="Huang J."/>
            <person name="Yang P."/>
            <person name="Peng Q."/>
            <person name="Zhang J."/>
            <person name="Jiang W."/>
            <person name="Zhang Z."/>
            <person name="Lin K."/>
            <person name="Ro D.K."/>
            <person name="Chen X."/>
            <person name="Xiong X."/>
            <person name="Shang Y."/>
            <person name="Huang S."/>
            <person name="Zeng J."/>
        </authorList>
    </citation>
    <scope>NUCLEOTIDE SEQUENCE [LARGE SCALE GENOMIC DNA]</scope>
    <source>
        <strain evidence="7">cv. BLH2017</strain>
        <tissue evidence="6">Root</tissue>
    </source>
</reference>
<dbReference type="Gene3D" id="1.20.5.170">
    <property type="match status" value="1"/>
</dbReference>
<dbReference type="GO" id="GO:0005634">
    <property type="term" value="C:nucleus"/>
    <property type="evidence" value="ECO:0007669"/>
    <property type="project" value="TreeGrafter"/>
</dbReference>
<keyword evidence="3" id="KW-0539">Nucleus</keyword>
<dbReference type="PANTHER" id="PTHR46391:SF35">
    <property type="entry name" value="BASIC LEUCINE ZIPPER 34-LIKE ISOFORM X1"/>
    <property type="match status" value="1"/>
</dbReference>
<keyword evidence="2" id="KW-0804">Transcription</keyword>
<dbReference type="GO" id="GO:0003700">
    <property type="term" value="F:DNA-binding transcription factor activity"/>
    <property type="evidence" value="ECO:0007669"/>
    <property type="project" value="InterPro"/>
</dbReference>
<dbReference type="PROSITE" id="PS00036">
    <property type="entry name" value="BZIP_BASIC"/>
    <property type="match status" value="1"/>
</dbReference>
<feature type="region of interest" description="Disordered" evidence="4">
    <location>
        <begin position="313"/>
        <end position="333"/>
    </location>
</feature>
<dbReference type="InterPro" id="IPR052483">
    <property type="entry name" value="bZIP_transcription_regulators"/>
</dbReference>
<dbReference type="EMBL" id="MVGT01003948">
    <property type="protein sequence ID" value="OVA02762.1"/>
    <property type="molecule type" value="Genomic_DNA"/>
</dbReference>
<accession>A0A200PX28</accession>
<comment type="caution">
    <text evidence="6">The sequence shown here is derived from an EMBL/GenBank/DDBJ whole genome shotgun (WGS) entry which is preliminary data.</text>
</comment>
<dbReference type="InterPro" id="IPR044759">
    <property type="entry name" value="bZIP_RF2"/>
</dbReference>
<evidence type="ECO:0000256" key="2">
    <source>
        <dbReference type="ARBA" id="ARBA00023163"/>
    </source>
</evidence>
<dbReference type="Proteomes" id="UP000195402">
    <property type="component" value="Unassembled WGS sequence"/>
</dbReference>
<dbReference type="OMA" id="RIAHFNS"/>
<feature type="region of interest" description="Disordered" evidence="4">
    <location>
        <begin position="45"/>
        <end position="82"/>
    </location>
</feature>
<dbReference type="AlphaFoldDB" id="A0A200PX28"/>
<evidence type="ECO:0000256" key="4">
    <source>
        <dbReference type="SAM" id="MobiDB-lite"/>
    </source>
</evidence>
<dbReference type="InterPro" id="IPR004827">
    <property type="entry name" value="bZIP"/>
</dbReference>
<feature type="compositionally biased region" description="Polar residues" evidence="4">
    <location>
        <begin position="160"/>
        <end position="171"/>
    </location>
</feature>
<feature type="compositionally biased region" description="Polar residues" evidence="4">
    <location>
        <begin position="53"/>
        <end position="70"/>
    </location>
</feature>
<feature type="region of interest" description="Disordered" evidence="4">
    <location>
        <begin position="160"/>
        <end position="208"/>
    </location>
</feature>
<dbReference type="Pfam" id="PF00170">
    <property type="entry name" value="bZIP_1"/>
    <property type="match status" value="1"/>
</dbReference>
<gene>
    <name evidence="6" type="ORF">BVC80_9093g111</name>
</gene>
<name>A0A200PX28_MACCD</name>
<evidence type="ECO:0000313" key="6">
    <source>
        <dbReference type="EMBL" id="OVA02762.1"/>
    </source>
</evidence>
<organism evidence="6 7">
    <name type="scientific">Macleaya cordata</name>
    <name type="common">Five-seeded plume-poppy</name>
    <name type="synonym">Bocconia cordata</name>
    <dbReference type="NCBI Taxonomy" id="56857"/>
    <lineage>
        <taxon>Eukaryota</taxon>
        <taxon>Viridiplantae</taxon>
        <taxon>Streptophyta</taxon>
        <taxon>Embryophyta</taxon>
        <taxon>Tracheophyta</taxon>
        <taxon>Spermatophyta</taxon>
        <taxon>Magnoliopsida</taxon>
        <taxon>Ranunculales</taxon>
        <taxon>Papaveraceae</taxon>
        <taxon>Papaveroideae</taxon>
        <taxon>Macleaya</taxon>
    </lineage>
</organism>
<keyword evidence="7" id="KW-1185">Reference proteome</keyword>
<dbReference type="GO" id="GO:0003677">
    <property type="term" value="F:DNA binding"/>
    <property type="evidence" value="ECO:0007669"/>
    <property type="project" value="TreeGrafter"/>
</dbReference>
<dbReference type="GO" id="GO:0045893">
    <property type="term" value="P:positive regulation of DNA-templated transcription"/>
    <property type="evidence" value="ECO:0007669"/>
    <property type="project" value="TreeGrafter"/>
</dbReference>
<dbReference type="PANTHER" id="PTHR46391">
    <property type="entry name" value="BASIC LEUCINE ZIPPER 34"/>
    <property type="match status" value="1"/>
</dbReference>
<feature type="compositionally biased region" description="Basic and acidic residues" evidence="4">
    <location>
        <begin position="190"/>
        <end position="208"/>
    </location>
</feature>
<evidence type="ECO:0000256" key="1">
    <source>
        <dbReference type="ARBA" id="ARBA00023015"/>
    </source>
</evidence>